<dbReference type="Proteomes" id="UP000831787">
    <property type="component" value="Chromosome"/>
</dbReference>
<evidence type="ECO:0000256" key="1">
    <source>
        <dbReference type="SAM" id="Phobius"/>
    </source>
</evidence>
<feature type="transmembrane region" description="Helical" evidence="1">
    <location>
        <begin position="115"/>
        <end position="135"/>
    </location>
</feature>
<dbReference type="Pfam" id="PF16949">
    <property type="entry name" value="ABC_tran_2"/>
    <property type="match status" value="1"/>
</dbReference>
<dbReference type="EMBL" id="CP095073">
    <property type="protein sequence ID" value="UOQ43556.1"/>
    <property type="molecule type" value="Genomic_DNA"/>
</dbReference>
<feature type="transmembrane region" description="Helical" evidence="1">
    <location>
        <begin position="368"/>
        <end position="388"/>
    </location>
</feature>
<name>A0ABY4EN69_9BACI</name>
<keyword evidence="3" id="KW-1185">Reference proteome</keyword>
<feature type="transmembrane region" description="Helical" evidence="1">
    <location>
        <begin position="486"/>
        <end position="507"/>
    </location>
</feature>
<gene>
    <name evidence="2" type="ORF">MUN89_16805</name>
</gene>
<feature type="transmembrane region" description="Helical" evidence="1">
    <location>
        <begin position="327"/>
        <end position="348"/>
    </location>
</feature>
<feature type="transmembrane region" description="Helical" evidence="1">
    <location>
        <begin position="186"/>
        <end position="205"/>
    </location>
</feature>
<protein>
    <submittedName>
        <fullName evidence="2">ABC transporter permease</fullName>
    </submittedName>
</protein>
<feature type="transmembrane region" description="Helical" evidence="1">
    <location>
        <begin position="147"/>
        <end position="174"/>
    </location>
</feature>
<accession>A0ABY4EN69</accession>
<dbReference type="InterPro" id="IPR031599">
    <property type="entry name" value="ABC_tran_2"/>
</dbReference>
<feature type="transmembrane region" description="Helical" evidence="1">
    <location>
        <begin position="416"/>
        <end position="439"/>
    </location>
</feature>
<organism evidence="2 3">
    <name type="scientific">Halobacillus salinarum</name>
    <dbReference type="NCBI Taxonomy" id="2932257"/>
    <lineage>
        <taxon>Bacteria</taxon>
        <taxon>Bacillati</taxon>
        <taxon>Bacillota</taxon>
        <taxon>Bacilli</taxon>
        <taxon>Bacillales</taxon>
        <taxon>Bacillaceae</taxon>
        <taxon>Halobacillus</taxon>
    </lineage>
</organism>
<keyword evidence="1" id="KW-0472">Membrane</keyword>
<feature type="transmembrane region" description="Helical" evidence="1">
    <location>
        <begin position="445"/>
        <end position="466"/>
    </location>
</feature>
<evidence type="ECO:0000313" key="3">
    <source>
        <dbReference type="Proteomes" id="UP000831787"/>
    </source>
</evidence>
<evidence type="ECO:0000313" key="2">
    <source>
        <dbReference type="EMBL" id="UOQ43556.1"/>
    </source>
</evidence>
<keyword evidence="1" id="KW-0812">Transmembrane</keyword>
<sequence length="550" mass="61134">MVKTWKLIKTMVKMQFSMAGKRASEKLGLFLVVLIGLPMGIALLYLLNGMISSLYNALAPSGNENVVLALLFVFMSMVYILVSFTSILSSFYFAEDVEAFIALPLQPYQIIAGKSAVPFIQLYGVNTAIVLPSLFMYGNASGSEAAYYVYAFIVWLFLPVLPFVIAAILLMFFMRFANISKNKDRTKVLAGIFSFVFLIVFNVIIRMNMDAGKMSENVASMIHEKNGMLTMITQFFPNAYFGSMGLSEASNWVGLIHLLIYVCLSIVCILIFMTLGQSLYFKGVLGLSGGSRQKSKDLSLKGEGKQRPIVFAALIKELKVIFRTPTFFTQIVIQSLLFPFFLIVVFFMESSSTFNQLGSMVSNYDAKSLLLIMVGFTSLVVGVNPAAITSVSRDGKSWFTHLYLPVSAEAIMFSKVLAAFLLNALSIVIIGVISLVIFHVPFYTWVLWFILSLFISLATSLLGTVVDLYDPKLMWTDEREIFKGRFIGLIVLGVEGMTLGLSLLLLWNISAVKSPSSTALLLLLVLLAISMICFKLLKKLTKEKFFNLLQ</sequence>
<feature type="transmembrane region" description="Helical" evidence="1">
    <location>
        <begin position="66"/>
        <end position="94"/>
    </location>
</feature>
<proteinExistence type="predicted"/>
<keyword evidence="1" id="KW-1133">Transmembrane helix</keyword>
<feature type="transmembrane region" description="Helical" evidence="1">
    <location>
        <begin position="252"/>
        <end position="275"/>
    </location>
</feature>
<dbReference type="RefSeq" id="WP_244708915.1">
    <property type="nucleotide sequence ID" value="NZ_CP095073.1"/>
</dbReference>
<reference evidence="2 3" key="1">
    <citation type="submission" date="2022-04" db="EMBL/GenBank/DDBJ databases">
        <title>Halobacillus sp. isolated from saltern.</title>
        <authorList>
            <person name="Won M."/>
            <person name="Lee C.-M."/>
            <person name="Woen H.-Y."/>
            <person name="Kwon S.-W."/>
        </authorList>
    </citation>
    <scope>NUCLEOTIDE SEQUENCE [LARGE SCALE GENOMIC DNA]</scope>
    <source>
        <strain evidence="2 3">SSBR10-3</strain>
    </source>
</reference>
<feature type="transmembrane region" description="Helical" evidence="1">
    <location>
        <begin position="519"/>
        <end position="537"/>
    </location>
</feature>